<keyword evidence="3" id="KW-0418">Kinase</keyword>
<sequence>MGVLHSMRVRTKEVFSFEYDEKWLKGGQAQVLDPALRLFQGPQYPSAGKENFNLFLDSSPDRWGRVLLKRREAQLAREEKRKQRHLFELDFLLGVYDGHRMGALRFAVEDGPFLDDNRDLAAPPWASLRELEHASLALEQQGVEDDPSYKKWLQLLIAPGRSLGGARPKASVYDADGRLWIAKFPSKDDEVDIGAWESVVHVLAYRAGIIVPDSTRQRFASPHHTFLSRRFDRSASGERIHFSSAMTMLEKSDGDHDSSYLDLAAVIIQHGVEPDRDLEQLWRRIVFSVCVSNVDDHPRNHGFLLEPPGWSLAPAYDMNPVRSGDGLSMNISETDNAQDLELAREVAEHFRIKPRRAGEIIEEVKEVVRSWRTEATAAEISRAEQDTMADAFRVADAD</sequence>
<dbReference type="Gene3D" id="1.10.1070.20">
    <property type="match status" value="1"/>
</dbReference>
<organism evidence="5 6">
    <name type="scientific">Nannocystis bainbridge</name>
    <dbReference type="NCBI Taxonomy" id="2995303"/>
    <lineage>
        <taxon>Bacteria</taxon>
        <taxon>Pseudomonadati</taxon>
        <taxon>Myxococcota</taxon>
        <taxon>Polyangia</taxon>
        <taxon>Nannocystales</taxon>
        <taxon>Nannocystaceae</taxon>
        <taxon>Nannocystis</taxon>
    </lineage>
</organism>
<gene>
    <name evidence="5" type="ORF">POL25_32965</name>
</gene>
<dbReference type="Pfam" id="PF07804">
    <property type="entry name" value="HipA_C"/>
    <property type="match status" value="1"/>
</dbReference>
<keyword evidence="2" id="KW-0808">Transferase</keyword>
<comment type="similarity">
    <text evidence="1">Belongs to the HipA Ser/Thr kinase family.</text>
</comment>
<dbReference type="PANTHER" id="PTHR37419">
    <property type="entry name" value="SERINE/THREONINE-PROTEIN KINASE TOXIN HIPA"/>
    <property type="match status" value="1"/>
</dbReference>
<dbReference type="Proteomes" id="UP001221686">
    <property type="component" value="Unassembled WGS sequence"/>
</dbReference>
<evidence type="ECO:0000313" key="5">
    <source>
        <dbReference type="EMBL" id="MDC0721767.1"/>
    </source>
</evidence>
<dbReference type="InterPro" id="IPR052028">
    <property type="entry name" value="HipA_Ser/Thr_kinase"/>
</dbReference>
<proteinExistence type="inferred from homology"/>
<keyword evidence="6" id="KW-1185">Reference proteome</keyword>
<evidence type="ECO:0000256" key="1">
    <source>
        <dbReference type="ARBA" id="ARBA00010164"/>
    </source>
</evidence>
<name>A0ABT5E7C0_9BACT</name>
<dbReference type="EMBL" id="JAQNDL010000003">
    <property type="protein sequence ID" value="MDC0721767.1"/>
    <property type="molecule type" value="Genomic_DNA"/>
</dbReference>
<evidence type="ECO:0000259" key="4">
    <source>
        <dbReference type="Pfam" id="PF07804"/>
    </source>
</evidence>
<dbReference type="InterPro" id="IPR012893">
    <property type="entry name" value="HipA-like_C"/>
</dbReference>
<reference evidence="5 6" key="1">
    <citation type="submission" date="2022-11" db="EMBL/GenBank/DDBJ databases">
        <title>Minimal conservation of predation-associated metabolite biosynthetic gene clusters underscores biosynthetic potential of Myxococcota including descriptions for ten novel species: Archangium lansinium sp. nov., Myxococcus landrumus sp. nov., Nannocystis bai.</title>
        <authorList>
            <person name="Ahearne A."/>
            <person name="Stevens C."/>
            <person name="Dowd S."/>
        </authorList>
    </citation>
    <scope>NUCLEOTIDE SEQUENCE [LARGE SCALE GENOMIC DNA]</scope>
    <source>
        <strain evidence="5 6">BB15-2</strain>
    </source>
</reference>
<protein>
    <submittedName>
        <fullName evidence="5">HipA domain-containing protein</fullName>
    </submittedName>
</protein>
<accession>A0ABT5E7C0</accession>
<evidence type="ECO:0000256" key="2">
    <source>
        <dbReference type="ARBA" id="ARBA00022679"/>
    </source>
</evidence>
<comment type="caution">
    <text evidence="5">The sequence shown here is derived from an EMBL/GenBank/DDBJ whole genome shotgun (WGS) entry which is preliminary data.</text>
</comment>
<evidence type="ECO:0000313" key="6">
    <source>
        <dbReference type="Proteomes" id="UP001221686"/>
    </source>
</evidence>
<evidence type="ECO:0000256" key="3">
    <source>
        <dbReference type="ARBA" id="ARBA00022777"/>
    </source>
</evidence>
<feature type="domain" description="HipA-like C-terminal" evidence="4">
    <location>
        <begin position="162"/>
        <end position="371"/>
    </location>
</feature>
<dbReference type="PANTHER" id="PTHR37419:SF8">
    <property type="entry name" value="TOXIN YJJJ"/>
    <property type="match status" value="1"/>
</dbReference>